<reference evidence="9 10" key="1">
    <citation type="journal article" date="2018" name="Environ. Microbiol.">
        <title>Novel energy conservation strategies and behaviour of Pelotomaculum schinkii driving syntrophic propionate catabolism.</title>
        <authorList>
            <person name="Hidalgo-Ahumada C.A.P."/>
            <person name="Nobu M.K."/>
            <person name="Narihiro T."/>
            <person name="Tamaki H."/>
            <person name="Liu W.T."/>
            <person name="Kamagata Y."/>
            <person name="Stams A.J.M."/>
            <person name="Imachi H."/>
            <person name="Sousa D.Z."/>
        </authorList>
    </citation>
    <scope>NUCLEOTIDE SEQUENCE [LARGE SCALE GENOMIC DNA]</scope>
    <source>
        <strain evidence="9 10">HH</strain>
    </source>
</reference>
<feature type="transmembrane region" description="Helical" evidence="7">
    <location>
        <begin position="9"/>
        <end position="30"/>
    </location>
</feature>
<comment type="similarity">
    <text evidence="7">Belongs to the binding-protein-dependent transport system permease family.</text>
</comment>
<comment type="caution">
    <text evidence="9">The sequence shown here is derived from an EMBL/GenBank/DDBJ whole genome shotgun (WGS) entry which is preliminary data.</text>
</comment>
<evidence type="ECO:0000256" key="1">
    <source>
        <dbReference type="ARBA" id="ARBA00004651"/>
    </source>
</evidence>
<keyword evidence="2 7" id="KW-0813">Transport</keyword>
<dbReference type="GO" id="GO:0055085">
    <property type="term" value="P:transmembrane transport"/>
    <property type="evidence" value="ECO:0007669"/>
    <property type="project" value="InterPro"/>
</dbReference>
<evidence type="ECO:0000313" key="9">
    <source>
        <dbReference type="EMBL" id="TEB08040.1"/>
    </source>
</evidence>
<evidence type="ECO:0000313" key="10">
    <source>
        <dbReference type="Proteomes" id="UP000298324"/>
    </source>
</evidence>
<keyword evidence="6 7" id="KW-0472">Membrane</keyword>
<dbReference type="Gene3D" id="1.10.3720.10">
    <property type="entry name" value="MetI-like"/>
    <property type="match status" value="1"/>
</dbReference>
<evidence type="ECO:0000259" key="8">
    <source>
        <dbReference type="PROSITE" id="PS50928"/>
    </source>
</evidence>
<evidence type="ECO:0000256" key="7">
    <source>
        <dbReference type="RuleBase" id="RU363032"/>
    </source>
</evidence>
<dbReference type="Pfam" id="PF00528">
    <property type="entry name" value="BPD_transp_1"/>
    <property type="match status" value="1"/>
</dbReference>
<feature type="domain" description="ABC transmembrane type-1" evidence="8">
    <location>
        <begin position="93"/>
        <end position="290"/>
    </location>
</feature>
<dbReference type="GO" id="GO:0005886">
    <property type="term" value="C:plasma membrane"/>
    <property type="evidence" value="ECO:0007669"/>
    <property type="project" value="UniProtKB-SubCell"/>
</dbReference>
<evidence type="ECO:0000256" key="5">
    <source>
        <dbReference type="ARBA" id="ARBA00022989"/>
    </source>
</evidence>
<feature type="transmembrane region" description="Helical" evidence="7">
    <location>
        <begin position="229"/>
        <end position="251"/>
    </location>
</feature>
<evidence type="ECO:0000256" key="2">
    <source>
        <dbReference type="ARBA" id="ARBA00022448"/>
    </source>
</evidence>
<feature type="transmembrane region" description="Helical" evidence="7">
    <location>
        <begin position="169"/>
        <end position="190"/>
    </location>
</feature>
<gene>
    <name evidence="9" type="primary">oppB</name>
    <name evidence="9" type="ORF">Psch_01595</name>
</gene>
<evidence type="ECO:0000256" key="4">
    <source>
        <dbReference type="ARBA" id="ARBA00022692"/>
    </source>
</evidence>
<feature type="transmembrane region" description="Helical" evidence="7">
    <location>
        <begin position="93"/>
        <end position="117"/>
    </location>
</feature>
<comment type="subcellular location">
    <subcellularLocation>
        <location evidence="1 7">Cell membrane</location>
        <topology evidence="1 7">Multi-pass membrane protein</topology>
    </subcellularLocation>
</comment>
<sequence>MAGYILKRAVFNLGVMFVVVTLTFFLMRLLPGDPFTTRRVAPEIKDNILARYGLNQPLVTQYTGYLYNLARLDLGPSLKYPGRSVNDIIKESFPVSATVGLLALLLSIVLGVSLGVASAALRNKWPDRLVLVLATLGMSVPNFALGAGLIYIFALKLRWLPAAMSTSPVGLVLPALTLAALPAAIIVRLVRTEMIEALDRDYIVAARARGLNSCSVLFRHALPNALSGMVHYLSPLAATLLTGSFIVEKIFALPGLGQYYVTSVGNRDYNLVAGVTIFYTFVLLVSTFLADVLIFLINPQSRVRDEVT</sequence>
<organism evidence="9 10">
    <name type="scientific">Pelotomaculum schinkii</name>
    <dbReference type="NCBI Taxonomy" id="78350"/>
    <lineage>
        <taxon>Bacteria</taxon>
        <taxon>Bacillati</taxon>
        <taxon>Bacillota</taxon>
        <taxon>Clostridia</taxon>
        <taxon>Eubacteriales</taxon>
        <taxon>Desulfotomaculaceae</taxon>
        <taxon>Pelotomaculum</taxon>
    </lineage>
</organism>
<dbReference type="PANTHER" id="PTHR30465">
    <property type="entry name" value="INNER MEMBRANE ABC TRANSPORTER"/>
    <property type="match status" value="1"/>
</dbReference>
<dbReference type="AlphaFoldDB" id="A0A4Y7RH09"/>
<feature type="transmembrane region" description="Helical" evidence="7">
    <location>
        <begin position="129"/>
        <end position="154"/>
    </location>
</feature>
<feature type="transmembrane region" description="Helical" evidence="7">
    <location>
        <begin position="271"/>
        <end position="297"/>
    </location>
</feature>
<keyword evidence="10" id="KW-1185">Reference proteome</keyword>
<dbReference type="Pfam" id="PF19300">
    <property type="entry name" value="BPD_transp_1_N"/>
    <property type="match status" value="1"/>
</dbReference>
<keyword evidence="5 7" id="KW-1133">Transmembrane helix</keyword>
<dbReference type="CDD" id="cd06261">
    <property type="entry name" value="TM_PBP2"/>
    <property type="match status" value="1"/>
</dbReference>
<dbReference type="RefSeq" id="WP_190239791.1">
    <property type="nucleotide sequence ID" value="NZ_QFGA01000001.1"/>
</dbReference>
<protein>
    <submittedName>
        <fullName evidence="9">Oligopeptide transport system permease protein OppB</fullName>
    </submittedName>
</protein>
<proteinExistence type="inferred from homology"/>
<keyword evidence="4 7" id="KW-0812">Transmembrane</keyword>
<evidence type="ECO:0000256" key="6">
    <source>
        <dbReference type="ARBA" id="ARBA00023136"/>
    </source>
</evidence>
<dbReference type="InterPro" id="IPR045621">
    <property type="entry name" value="BPD_transp_1_N"/>
</dbReference>
<name>A0A4Y7RH09_9FIRM</name>
<dbReference type="PROSITE" id="PS50928">
    <property type="entry name" value="ABC_TM1"/>
    <property type="match status" value="1"/>
</dbReference>
<dbReference type="EMBL" id="QFGA01000001">
    <property type="protein sequence ID" value="TEB08040.1"/>
    <property type="molecule type" value="Genomic_DNA"/>
</dbReference>
<dbReference type="SUPFAM" id="SSF161098">
    <property type="entry name" value="MetI-like"/>
    <property type="match status" value="1"/>
</dbReference>
<dbReference type="PANTHER" id="PTHR30465:SF74">
    <property type="entry name" value="OLIGOPEPTIDE TRANSPORT SYSTEM PERMEASE PROTEIN OPPB"/>
    <property type="match status" value="1"/>
</dbReference>
<dbReference type="InterPro" id="IPR035906">
    <property type="entry name" value="MetI-like_sf"/>
</dbReference>
<accession>A0A4Y7RH09</accession>
<evidence type="ECO:0000256" key="3">
    <source>
        <dbReference type="ARBA" id="ARBA00022475"/>
    </source>
</evidence>
<dbReference type="Proteomes" id="UP000298324">
    <property type="component" value="Unassembled WGS sequence"/>
</dbReference>
<dbReference type="InterPro" id="IPR000515">
    <property type="entry name" value="MetI-like"/>
</dbReference>
<keyword evidence="3" id="KW-1003">Cell membrane</keyword>